<gene>
    <name evidence="2" type="ORF">OLEA9_A096597</name>
</gene>
<evidence type="ECO:0000313" key="2">
    <source>
        <dbReference type="EMBL" id="CAA3024822.1"/>
    </source>
</evidence>
<dbReference type="PANTHER" id="PTHR43447">
    <property type="entry name" value="ALPHA-AMYLASE"/>
    <property type="match status" value="1"/>
</dbReference>
<name>A0A8S0UYW1_OLEEU</name>
<dbReference type="Proteomes" id="UP000594638">
    <property type="component" value="Unassembled WGS sequence"/>
</dbReference>
<organism evidence="2 3">
    <name type="scientific">Olea europaea subsp. europaea</name>
    <dbReference type="NCBI Taxonomy" id="158383"/>
    <lineage>
        <taxon>Eukaryota</taxon>
        <taxon>Viridiplantae</taxon>
        <taxon>Streptophyta</taxon>
        <taxon>Embryophyta</taxon>
        <taxon>Tracheophyta</taxon>
        <taxon>Spermatophyta</taxon>
        <taxon>Magnoliopsida</taxon>
        <taxon>eudicotyledons</taxon>
        <taxon>Gunneridae</taxon>
        <taxon>Pentapetalae</taxon>
        <taxon>asterids</taxon>
        <taxon>lamiids</taxon>
        <taxon>Lamiales</taxon>
        <taxon>Oleaceae</taxon>
        <taxon>Oleeae</taxon>
        <taxon>Olea</taxon>
    </lineage>
</organism>
<evidence type="ECO:0000256" key="1">
    <source>
        <dbReference type="ARBA" id="ARBA00008061"/>
    </source>
</evidence>
<protein>
    <submittedName>
        <fullName evidence="2">Alpha-amylase</fullName>
    </submittedName>
</protein>
<comment type="caution">
    <text evidence="2">The sequence shown here is derived from an EMBL/GenBank/DDBJ whole genome shotgun (WGS) entry which is preliminary data.</text>
</comment>
<dbReference type="AlphaFoldDB" id="A0A8S0UYW1"/>
<dbReference type="EMBL" id="CACTIH010009117">
    <property type="protein sequence ID" value="CAA3024822.1"/>
    <property type="molecule type" value="Genomic_DNA"/>
</dbReference>
<reference evidence="2 3" key="1">
    <citation type="submission" date="2019-12" db="EMBL/GenBank/DDBJ databases">
        <authorList>
            <person name="Alioto T."/>
            <person name="Alioto T."/>
            <person name="Gomez Garrido J."/>
        </authorList>
    </citation>
    <scope>NUCLEOTIDE SEQUENCE [LARGE SCALE GENOMIC DNA]</scope>
</reference>
<accession>A0A8S0UYW1</accession>
<dbReference type="OrthoDB" id="550577at2759"/>
<proteinExistence type="inferred from homology"/>
<sequence>MENTSPDFAVGELWNPLSNRQDGKLDCNQDGHRNELMQWVHNVGGRVIAFDFTTKGILQAAVQGELWRLKDPNGKPPGMIGIPSVVSSTSTSFSKLNFYLSSKRSLL</sequence>
<evidence type="ECO:0000313" key="3">
    <source>
        <dbReference type="Proteomes" id="UP000594638"/>
    </source>
</evidence>
<dbReference type="Gene3D" id="3.20.20.80">
    <property type="entry name" value="Glycosidases"/>
    <property type="match status" value="1"/>
</dbReference>
<keyword evidence="3" id="KW-1185">Reference proteome</keyword>
<comment type="similarity">
    <text evidence="1">Belongs to the glycosyl hydrolase 13 family.</text>
</comment>
<dbReference type="Gramene" id="OE9A096597T1">
    <property type="protein sequence ID" value="OE9A096597C1"/>
    <property type="gene ID" value="OE9A096597"/>
</dbReference>